<proteinExistence type="predicted"/>
<evidence type="ECO:0000313" key="2">
    <source>
        <dbReference type="EMBL" id="CAJ0576990.1"/>
    </source>
</evidence>
<dbReference type="EMBL" id="CATQJA010002648">
    <property type="protein sequence ID" value="CAJ0576990.1"/>
    <property type="molecule type" value="Genomic_DNA"/>
</dbReference>
<gene>
    <name evidence="2" type="ORF">MSPICULIGERA_LOCUS15270</name>
</gene>
<evidence type="ECO:0000313" key="3">
    <source>
        <dbReference type="Proteomes" id="UP001177023"/>
    </source>
</evidence>
<accession>A0AA36G329</accession>
<reference evidence="2" key="1">
    <citation type="submission" date="2023-06" db="EMBL/GenBank/DDBJ databases">
        <authorList>
            <person name="Delattre M."/>
        </authorList>
    </citation>
    <scope>NUCLEOTIDE SEQUENCE</scope>
    <source>
        <strain evidence="2">AF72</strain>
    </source>
</reference>
<protein>
    <submittedName>
        <fullName evidence="2">Uncharacterized protein</fullName>
    </submittedName>
</protein>
<dbReference type="AlphaFoldDB" id="A0AA36G329"/>
<feature type="region of interest" description="Disordered" evidence="1">
    <location>
        <begin position="217"/>
        <end position="241"/>
    </location>
</feature>
<feature type="non-terminal residue" evidence="2">
    <location>
        <position position="1"/>
    </location>
</feature>
<dbReference type="Proteomes" id="UP001177023">
    <property type="component" value="Unassembled WGS sequence"/>
</dbReference>
<keyword evidence="3" id="KW-1185">Reference proteome</keyword>
<comment type="caution">
    <text evidence="2">The sequence shown here is derived from an EMBL/GenBank/DDBJ whole genome shotgun (WGS) entry which is preliminary data.</text>
</comment>
<name>A0AA36G329_9BILA</name>
<sequence length="292" mass="33018">MGDNNVNLTLDEIIKGQKARGQKNARQARTQQTPRRKFGVGVRKGANTPIRKIGANRGRIMKRNFNNSPRQAVRAGNQKISPSTQKLVEELALKTVKKVLSSGTNPRNQLTKGRNRLATLIARHRLATAPRKAVQVVEEVLDDDYEDMPSTSRNVVVKRIVRPTQGGRKQVIIKRIAQKKAPIQNRVVIRRAPQQQRSRIQFNNVNARQLVRQAMRENNRPVQKRQQPQQKQQAPGGRAMNVKNNKMFSALFGGGSQNNAERLNANDSFLDRLGAPVQRKGRGFNAKYKNEY</sequence>
<organism evidence="2 3">
    <name type="scientific">Mesorhabditis spiculigera</name>
    <dbReference type="NCBI Taxonomy" id="96644"/>
    <lineage>
        <taxon>Eukaryota</taxon>
        <taxon>Metazoa</taxon>
        <taxon>Ecdysozoa</taxon>
        <taxon>Nematoda</taxon>
        <taxon>Chromadorea</taxon>
        <taxon>Rhabditida</taxon>
        <taxon>Rhabditina</taxon>
        <taxon>Rhabditomorpha</taxon>
        <taxon>Rhabditoidea</taxon>
        <taxon>Rhabditidae</taxon>
        <taxon>Mesorhabditinae</taxon>
        <taxon>Mesorhabditis</taxon>
    </lineage>
</organism>
<evidence type="ECO:0000256" key="1">
    <source>
        <dbReference type="SAM" id="MobiDB-lite"/>
    </source>
</evidence>
<feature type="compositionally biased region" description="Low complexity" evidence="1">
    <location>
        <begin position="224"/>
        <end position="239"/>
    </location>
</feature>